<sequence>MRNFVAKHAAKFNRANVHRDKTKYHRASSKLDDELYEPEFDEEDWGFEDVLPVSSQKREDKSMPCTQGIDLFVQERVC</sequence>
<name>A0A2D0YM50_9CAUD</name>
<keyword evidence="2" id="KW-1185">Reference proteome</keyword>
<evidence type="ECO:0000313" key="1">
    <source>
        <dbReference type="EMBL" id="ASV43536.1"/>
    </source>
</evidence>
<dbReference type="Proteomes" id="UP000241680">
    <property type="component" value="Segment"/>
</dbReference>
<organism evidence="1 2">
    <name type="scientific">Vibrio phage JSF12</name>
    <dbReference type="NCBI Taxonomy" id="1983595"/>
    <lineage>
        <taxon>Viruses</taxon>
        <taxon>Duplodnaviria</taxon>
        <taxon>Heunggongvirae</taxon>
        <taxon>Uroviricota</taxon>
        <taxon>Caudoviricetes</taxon>
        <taxon>Demerecviridae</taxon>
        <taxon>Ermolyevavirinae</taxon>
        <taxon>Jesfedecavirus</taxon>
        <taxon>Jesfedecavirus JSF12</taxon>
    </lineage>
</organism>
<dbReference type="InterPro" id="IPR055654">
    <property type="entry name" value="DUF7230"/>
</dbReference>
<protein>
    <submittedName>
        <fullName evidence="1">Uncharacterized protein</fullName>
    </submittedName>
</protein>
<dbReference type="RefSeq" id="YP_009794701.1">
    <property type="nucleotide sequence ID" value="NC_047882.1"/>
</dbReference>
<dbReference type="Pfam" id="PF23876">
    <property type="entry name" value="DUF7230"/>
    <property type="match status" value="1"/>
</dbReference>
<dbReference type="KEGG" id="vg:54984976"/>
<dbReference type="EMBL" id="KY883655">
    <property type="protein sequence ID" value="ASV43536.1"/>
    <property type="molecule type" value="Genomic_DNA"/>
</dbReference>
<reference evidence="1 2" key="1">
    <citation type="journal article" date="2017" name="Sci. Rep.">
        <title>Analysis of the CRISPR-Cas system in bacteriophages active on epidemic strains of Vibrio cholerae in Bangladesh.</title>
        <authorList>
            <person name="Naser I.B."/>
            <person name="Hoque M.M."/>
            <person name="Nahid M.A."/>
            <person name="Tareq T.M."/>
            <person name="Rocky M.K."/>
            <person name="Faruque S.M."/>
        </authorList>
    </citation>
    <scope>NUCLEOTIDE SEQUENCE [LARGE SCALE GENOMIC DNA]</scope>
</reference>
<evidence type="ECO:0000313" key="2">
    <source>
        <dbReference type="Proteomes" id="UP000241680"/>
    </source>
</evidence>
<proteinExistence type="predicted"/>
<dbReference type="GeneID" id="54984976"/>
<accession>A0A2D0YM50</accession>